<keyword evidence="10" id="KW-1185">Reference proteome</keyword>
<feature type="transmembrane region" description="Helical" evidence="8">
    <location>
        <begin position="129"/>
        <end position="151"/>
    </location>
</feature>
<dbReference type="RefSeq" id="WP_209849132.1">
    <property type="nucleotide sequence ID" value="NZ_CBCRVE010000008.1"/>
</dbReference>
<dbReference type="Pfam" id="PF01032">
    <property type="entry name" value="FecCD"/>
    <property type="match status" value="1"/>
</dbReference>
<dbReference type="Proteomes" id="UP001519273">
    <property type="component" value="Unassembled WGS sequence"/>
</dbReference>
<evidence type="ECO:0000313" key="10">
    <source>
        <dbReference type="Proteomes" id="UP001519273"/>
    </source>
</evidence>
<evidence type="ECO:0000256" key="5">
    <source>
        <dbReference type="ARBA" id="ARBA00022692"/>
    </source>
</evidence>
<dbReference type="PANTHER" id="PTHR30472">
    <property type="entry name" value="FERRIC ENTEROBACTIN TRANSPORT SYSTEM PERMEASE PROTEIN"/>
    <property type="match status" value="1"/>
</dbReference>
<evidence type="ECO:0000256" key="8">
    <source>
        <dbReference type="SAM" id="Phobius"/>
    </source>
</evidence>
<feature type="transmembrane region" description="Helical" evidence="8">
    <location>
        <begin position="73"/>
        <end position="90"/>
    </location>
</feature>
<keyword evidence="6 8" id="KW-1133">Transmembrane helix</keyword>
<accession>A0ABS4H520</accession>
<evidence type="ECO:0000313" key="9">
    <source>
        <dbReference type="EMBL" id="MBP1937180.1"/>
    </source>
</evidence>
<evidence type="ECO:0000256" key="4">
    <source>
        <dbReference type="ARBA" id="ARBA00022475"/>
    </source>
</evidence>
<reference evidence="9 10" key="1">
    <citation type="submission" date="2021-03" db="EMBL/GenBank/DDBJ databases">
        <title>Genomic Encyclopedia of Type Strains, Phase IV (KMG-IV): sequencing the most valuable type-strain genomes for metagenomic binning, comparative biology and taxonomic classification.</title>
        <authorList>
            <person name="Goeker M."/>
        </authorList>
    </citation>
    <scope>NUCLEOTIDE SEQUENCE [LARGE SCALE GENOMIC DNA]</scope>
    <source>
        <strain evidence="9 10">DSM 23491</strain>
    </source>
</reference>
<proteinExistence type="inferred from homology"/>
<feature type="transmembrane region" description="Helical" evidence="8">
    <location>
        <begin position="21"/>
        <end position="41"/>
    </location>
</feature>
<evidence type="ECO:0000256" key="2">
    <source>
        <dbReference type="ARBA" id="ARBA00007935"/>
    </source>
</evidence>
<comment type="similarity">
    <text evidence="2">Belongs to the binding-protein-dependent transport system permease family. FecCD subfamily.</text>
</comment>
<feature type="transmembrane region" description="Helical" evidence="8">
    <location>
        <begin position="254"/>
        <end position="278"/>
    </location>
</feature>
<evidence type="ECO:0000256" key="1">
    <source>
        <dbReference type="ARBA" id="ARBA00004651"/>
    </source>
</evidence>
<dbReference type="InterPro" id="IPR000522">
    <property type="entry name" value="ABC_transptr_permease_BtuC"/>
</dbReference>
<protein>
    <submittedName>
        <fullName evidence="9">Iron complex transport system permease protein</fullName>
    </submittedName>
</protein>
<keyword evidence="5 8" id="KW-0812">Transmembrane</keyword>
<evidence type="ECO:0000256" key="3">
    <source>
        <dbReference type="ARBA" id="ARBA00022448"/>
    </source>
</evidence>
<sequence length="345" mass="36720">MSSIKRNNSVASRGSLRTITTISILFVLIVISFIISMNTGIVRLSPIDVFKTLFGSGTPRQELILFDFRLPRIVISILVGAGLAVSGAILQATFRNELADPGILGINSGASLAVVLFITFFPLNELSPIFMLPFIALLGGSLAAVLINILAYKKGYGISPSRLIITGIAVTSGISAALLMLTVRLDPRNFEFVTIWLSGSIWGTNWKFVLALLPWILILLPFVYFKARTIDVMNLGDYIAAGLGTSVGRDRLVLMGTAVALAGSCIAVGGGISFIGLIAPHIARRLVGPLYRALIPTSALIGGLLLIVADTLARVILQPAEVPTGIVVSMIGAPYFLYLLARARA</sequence>
<dbReference type="PANTHER" id="PTHR30472:SF64">
    <property type="entry name" value="IRON(3+)-HYDROXAMATE IMPORT SYSTEM PERMEASE PROTEIN FHUG"/>
    <property type="match status" value="1"/>
</dbReference>
<keyword evidence="7 8" id="KW-0472">Membrane</keyword>
<feature type="transmembrane region" description="Helical" evidence="8">
    <location>
        <begin position="102"/>
        <end position="123"/>
    </location>
</feature>
<name>A0ABS4H520_9BACL</name>
<dbReference type="SUPFAM" id="SSF81345">
    <property type="entry name" value="ABC transporter involved in vitamin B12 uptake, BtuC"/>
    <property type="match status" value="1"/>
</dbReference>
<feature type="transmembrane region" description="Helical" evidence="8">
    <location>
        <begin position="290"/>
        <end position="316"/>
    </location>
</feature>
<dbReference type="Gene3D" id="1.10.3470.10">
    <property type="entry name" value="ABC transporter involved in vitamin B12 uptake, BtuC"/>
    <property type="match status" value="1"/>
</dbReference>
<feature type="transmembrane region" description="Helical" evidence="8">
    <location>
        <begin position="205"/>
        <end position="225"/>
    </location>
</feature>
<evidence type="ECO:0000256" key="6">
    <source>
        <dbReference type="ARBA" id="ARBA00022989"/>
    </source>
</evidence>
<dbReference type="CDD" id="cd06550">
    <property type="entry name" value="TM_ABC_iron-siderophores_like"/>
    <property type="match status" value="1"/>
</dbReference>
<gene>
    <name evidence="9" type="ORF">J2Z20_002073</name>
</gene>
<feature type="transmembrane region" description="Helical" evidence="8">
    <location>
        <begin position="322"/>
        <end position="341"/>
    </location>
</feature>
<comment type="caution">
    <text evidence="9">The sequence shown here is derived from an EMBL/GenBank/DDBJ whole genome shotgun (WGS) entry which is preliminary data.</text>
</comment>
<dbReference type="InterPro" id="IPR037294">
    <property type="entry name" value="ABC_BtuC-like"/>
</dbReference>
<keyword evidence="3" id="KW-0813">Transport</keyword>
<feature type="transmembrane region" description="Helical" evidence="8">
    <location>
        <begin position="163"/>
        <end position="185"/>
    </location>
</feature>
<organism evidence="9 10">
    <name type="scientific">Paenibacillus sediminis</name>
    <dbReference type="NCBI Taxonomy" id="664909"/>
    <lineage>
        <taxon>Bacteria</taxon>
        <taxon>Bacillati</taxon>
        <taxon>Bacillota</taxon>
        <taxon>Bacilli</taxon>
        <taxon>Bacillales</taxon>
        <taxon>Paenibacillaceae</taxon>
        <taxon>Paenibacillus</taxon>
    </lineage>
</organism>
<evidence type="ECO:0000256" key="7">
    <source>
        <dbReference type="ARBA" id="ARBA00023136"/>
    </source>
</evidence>
<dbReference type="EMBL" id="JAGGKP010000004">
    <property type="protein sequence ID" value="MBP1937180.1"/>
    <property type="molecule type" value="Genomic_DNA"/>
</dbReference>
<keyword evidence="4" id="KW-1003">Cell membrane</keyword>
<comment type="subcellular location">
    <subcellularLocation>
        <location evidence="1">Cell membrane</location>
        <topology evidence="1">Multi-pass membrane protein</topology>
    </subcellularLocation>
</comment>